<organism evidence="2 3">
    <name type="scientific">Hyphopichia burtonii NRRL Y-1933</name>
    <dbReference type="NCBI Taxonomy" id="984485"/>
    <lineage>
        <taxon>Eukaryota</taxon>
        <taxon>Fungi</taxon>
        <taxon>Dikarya</taxon>
        <taxon>Ascomycota</taxon>
        <taxon>Saccharomycotina</taxon>
        <taxon>Pichiomycetes</taxon>
        <taxon>Debaryomycetaceae</taxon>
        <taxon>Hyphopichia</taxon>
    </lineage>
</organism>
<keyword evidence="3" id="KW-1185">Reference proteome</keyword>
<dbReference type="AlphaFoldDB" id="A0A1E4RR67"/>
<keyword evidence="1" id="KW-0472">Membrane</keyword>
<dbReference type="PANTHER" id="PTHR28268">
    <property type="entry name" value="MICOS SUBUNIT MIC26"/>
    <property type="match status" value="1"/>
</dbReference>
<dbReference type="EMBL" id="KV454538">
    <property type="protein sequence ID" value="ODV69747.1"/>
    <property type="molecule type" value="Genomic_DNA"/>
</dbReference>
<dbReference type="Proteomes" id="UP000095085">
    <property type="component" value="Unassembled WGS sequence"/>
</dbReference>
<dbReference type="GO" id="GO:0044284">
    <property type="term" value="C:mitochondrial crista junction"/>
    <property type="evidence" value="ECO:0007669"/>
    <property type="project" value="TreeGrafter"/>
</dbReference>
<protein>
    <recommendedName>
        <fullName evidence="1">MICOS complex subunit</fullName>
    </recommendedName>
</protein>
<comment type="subcellular location">
    <subcellularLocation>
        <location evidence="1">Mitochondrion inner membrane</location>
    </subcellularLocation>
</comment>
<dbReference type="OrthoDB" id="2399148at2759"/>
<dbReference type="GO" id="GO:0042407">
    <property type="term" value="P:cristae formation"/>
    <property type="evidence" value="ECO:0007669"/>
    <property type="project" value="InterPro"/>
</dbReference>
<sequence>MAGKRTFYADDEETITKPGFNSRISEELKEQESSHGSISFIEGMGIRSIPILEKYSNQFRLFLHDKIEIYSAELGTQRSAFNNELNTVKKNFNEIITEPILPSFIYILTASLTGSILVNKRVLPIRFITPLLFGGVAFKYYMPISFENASSRLLTIEEKNYPELHKQQIEFKNQYSQLKKDFNKSLGDSEIELQKNIHSTRESIIDFFSSNEKK</sequence>
<evidence type="ECO:0000256" key="1">
    <source>
        <dbReference type="RuleBase" id="RU363021"/>
    </source>
</evidence>
<name>A0A1E4RR67_9ASCO</name>
<evidence type="ECO:0000313" key="2">
    <source>
        <dbReference type="EMBL" id="ODV69747.1"/>
    </source>
</evidence>
<dbReference type="GeneID" id="30996610"/>
<evidence type="ECO:0000313" key="3">
    <source>
        <dbReference type="Proteomes" id="UP000095085"/>
    </source>
</evidence>
<dbReference type="InterPro" id="IPR033181">
    <property type="entry name" value="Mic26_fungi"/>
</dbReference>
<keyword evidence="1" id="KW-0999">Mitochondrion inner membrane</keyword>
<dbReference type="InterPro" id="IPR019166">
    <property type="entry name" value="MIC26/MIC27"/>
</dbReference>
<reference evidence="3" key="1">
    <citation type="submission" date="2016-05" db="EMBL/GenBank/DDBJ databases">
        <title>Comparative genomics of biotechnologically important yeasts.</title>
        <authorList>
            <consortium name="DOE Joint Genome Institute"/>
            <person name="Riley R."/>
            <person name="Haridas S."/>
            <person name="Wolfe K.H."/>
            <person name="Lopes M.R."/>
            <person name="Hittinger C.T."/>
            <person name="Goker M."/>
            <person name="Salamov A."/>
            <person name="Wisecaver J."/>
            <person name="Long T.M."/>
            <person name="Aerts A.L."/>
            <person name="Barry K."/>
            <person name="Choi C."/>
            <person name="Clum A."/>
            <person name="Coughlan A.Y."/>
            <person name="Deshpande S."/>
            <person name="Douglass A.P."/>
            <person name="Hanson S.J."/>
            <person name="Klenk H.-P."/>
            <person name="Labutti K."/>
            <person name="Lapidus A."/>
            <person name="Lindquist E."/>
            <person name="Lipzen A."/>
            <person name="Meier-Kolthoff J.P."/>
            <person name="Ohm R.A."/>
            <person name="Otillar R.P."/>
            <person name="Pangilinan J."/>
            <person name="Peng Y."/>
            <person name="Rokas A."/>
            <person name="Rosa C.A."/>
            <person name="Scheuner C."/>
            <person name="Sibirny A.A."/>
            <person name="Slot J.C."/>
            <person name="Stielow J.B."/>
            <person name="Sun H."/>
            <person name="Kurtzman C.P."/>
            <person name="Blackwell M."/>
            <person name="Grigoriev I.V."/>
            <person name="Jeffries T.W."/>
        </authorList>
    </citation>
    <scope>NUCLEOTIDE SEQUENCE [LARGE SCALE GENOMIC DNA]</scope>
    <source>
        <strain evidence="3">NRRL Y-1933</strain>
    </source>
</reference>
<dbReference type="STRING" id="984485.A0A1E4RR67"/>
<gene>
    <name evidence="2" type="ORF">HYPBUDRAFT_154765</name>
</gene>
<proteinExistence type="predicted"/>
<dbReference type="RefSeq" id="XP_020078814.1">
    <property type="nucleotide sequence ID" value="XM_020222061.1"/>
</dbReference>
<accession>A0A1E4RR67</accession>
<comment type="function">
    <text evidence="1">Component of the MICOS complex, a large protein complex of the mitochondrial inner membrane that plays crucial roles in the maintenance of crista junctions, inner membrane architecture, and formation of contact sites to the outer membrane.</text>
</comment>
<keyword evidence="1" id="KW-0496">Mitochondrion</keyword>
<dbReference type="Pfam" id="PF09769">
    <property type="entry name" value="ApoO"/>
    <property type="match status" value="1"/>
</dbReference>
<dbReference type="PANTHER" id="PTHR28268:SF1">
    <property type="entry name" value="MICOS SUBUNIT MIC26"/>
    <property type="match status" value="1"/>
</dbReference>
<comment type="subunit">
    <text evidence="1">Component of the mitochondrial contact site and cristae organizing system (MICOS) complex.</text>
</comment>
<dbReference type="GO" id="GO:0061617">
    <property type="term" value="C:MICOS complex"/>
    <property type="evidence" value="ECO:0007669"/>
    <property type="project" value="UniProtKB-UniRule"/>
</dbReference>